<dbReference type="PANTHER" id="PTHR13149">
    <property type="entry name" value="VACUOLAR PROTEIN SORTING-ASSOCIATED PROTEIN VPS25"/>
    <property type="match status" value="1"/>
</dbReference>
<dbReference type="GO" id="GO:0042803">
    <property type="term" value="F:protein homodimerization activity"/>
    <property type="evidence" value="ECO:0007669"/>
    <property type="project" value="TreeGrafter"/>
</dbReference>
<evidence type="ECO:0000313" key="8">
    <source>
        <dbReference type="EMBL" id="JAS52181.1"/>
    </source>
</evidence>
<comment type="subcellular location">
    <subcellularLocation>
        <location evidence="1">Cytoplasm</location>
    </subcellularLocation>
</comment>
<evidence type="ECO:0000256" key="5">
    <source>
        <dbReference type="ARBA" id="ARBA00022490"/>
    </source>
</evidence>
<evidence type="ECO:0000256" key="2">
    <source>
        <dbReference type="ARBA" id="ARBA00009674"/>
    </source>
</evidence>
<organism evidence="8">
    <name type="scientific">Cuerna arida</name>
    <dbReference type="NCBI Taxonomy" id="1464854"/>
    <lineage>
        <taxon>Eukaryota</taxon>
        <taxon>Metazoa</taxon>
        <taxon>Ecdysozoa</taxon>
        <taxon>Arthropoda</taxon>
        <taxon>Hexapoda</taxon>
        <taxon>Insecta</taxon>
        <taxon>Pterygota</taxon>
        <taxon>Neoptera</taxon>
        <taxon>Paraneoptera</taxon>
        <taxon>Hemiptera</taxon>
        <taxon>Auchenorrhyncha</taxon>
        <taxon>Membracoidea</taxon>
        <taxon>Cicadellidae</taxon>
        <taxon>Cicadellinae</taxon>
        <taxon>Proconiini</taxon>
        <taxon>Cuerna</taxon>
    </lineage>
</organism>
<reference evidence="8" key="1">
    <citation type="submission" date="2015-11" db="EMBL/GenBank/DDBJ databases">
        <title>De novo transcriptome assembly of four potential Pierce s Disease insect vectors from Arizona vineyards.</title>
        <authorList>
            <person name="Tassone E.E."/>
        </authorList>
    </citation>
    <scope>NUCLEOTIDE SEQUENCE</scope>
</reference>
<dbReference type="Gene3D" id="1.10.10.570">
    <property type="entry name" value="Winged helix' DNA-binding domain. Chain C. Domain 1"/>
    <property type="match status" value="1"/>
</dbReference>
<dbReference type="GO" id="GO:0043328">
    <property type="term" value="P:protein transport to vacuole involved in ubiquitin-dependent protein catabolic process via the multivesicular body sorting pathway"/>
    <property type="evidence" value="ECO:0007669"/>
    <property type="project" value="TreeGrafter"/>
</dbReference>
<dbReference type="Gene3D" id="1.10.10.10">
    <property type="entry name" value="Winged helix-like DNA-binding domain superfamily/Winged helix DNA-binding domain"/>
    <property type="match status" value="1"/>
</dbReference>
<protein>
    <recommendedName>
        <fullName evidence="3">Vacuolar protein-sorting-associated protein 25</fullName>
    </recommendedName>
    <alternativeName>
        <fullName evidence="7">ESCRT-II complex subunit VPS25</fullName>
    </alternativeName>
</protein>
<dbReference type="InterPro" id="IPR008570">
    <property type="entry name" value="ESCRT-II_cplx_Vps25-sub"/>
</dbReference>
<evidence type="ECO:0000256" key="4">
    <source>
        <dbReference type="ARBA" id="ARBA00022448"/>
    </source>
</evidence>
<dbReference type="FunFam" id="1.10.10.570:FF:000003">
    <property type="entry name" value="Vacuolar protein-sorting-associated protein 25"/>
    <property type="match status" value="1"/>
</dbReference>
<dbReference type="GO" id="GO:0000814">
    <property type="term" value="C:ESCRT II complex"/>
    <property type="evidence" value="ECO:0007669"/>
    <property type="project" value="InterPro"/>
</dbReference>
<evidence type="ECO:0000256" key="7">
    <source>
        <dbReference type="ARBA" id="ARBA00030094"/>
    </source>
</evidence>
<dbReference type="InterPro" id="IPR036390">
    <property type="entry name" value="WH_DNA-bd_sf"/>
</dbReference>
<evidence type="ECO:0000256" key="1">
    <source>
        <dbReference type="ARBA" id="ARBA00004496"/>
    </source>
</evidence>
<dbReference type="FunFam" id="1.10.10.10:FF:000141">
    <property type="entry name" value="vacuolar protein-sorting-associated protein 25"/>
    <property type="match status" value="1"/>
</dbReference>
<dbReference type="AlphaFoldDB" id="A0A1B6FPV6"/>
<proteinExistence type="inferred from homology"/>
<gene>
    <name evidence="8" type="ORF">g.15169</name>
</gene>
<dbReference type="InterPro" id="IPR014041">
    <property type="entry name" value="ESCRT-II_cplx_Vps25-sub_N"/>
</dbReference>
<keyword evidence="5" id="KW-0963">Cytoplasm</keyword>
<dbReference type="SUPFAM" id="SSF46785">
    <property type="entry name" value="Winged helix' DNA-binding domain"/>
    <property type="match status" value="2"/>
</dbReference>
<evidence type="ECO:0000256" key="6">
    <source>
        <dbReference type="ARBA" id="ARBA00022927"/>
    </source>
</evidence>
<evidence type="ECO:0000256" key="3">
    <source>
        <dbReference type="ARBA" id="ARBA00017934"/>
    </source>
</evidence>
<keyword evidence="4" id="KW-0813">Transport</keyword>
<dbReference type="InterPro" id="IPR036388">
    <property type="entry name" value="WH-like_DNA-bd_sf"/>
</dbReference>
<dbReference type="PANTHER" id="PTHR13149:SF0">
    <property type="entry name" value="VACUOLAR PROTEIN-SORTING-ASSOCIATED PROTEIN 25"/>
    <property type="match status" value="1"/>
</dbReference>
<comment type="similarity">
    <text evidence="2">Belongs to the VPS25 family.</text>
</comment>
<dbReference type="GO" id="GO:0016236">
    <property type="term" value="P:macroautophagy"/>
    <property type="evidence" value="ECO:0007669"/>
    <property type="project" value="UniProtKB-ARBA"/>
</dbReference>
<accession>A0A1B6FPV6</accession>
<dbReference type="GO" id="GO:0005198">
    <property type="term" value="F:structural molecule activity"/>
    <property type="evidence" value="ECO:0007669"/>
    <property type="project" value="TreeGrafter"/>
</dbReference>
<dbReference type="EMBL" id="GECZ01017588">
    <property type="protein sequence ID" value="JAS52181.1"/>
    <property type="molecule type" value="Transcribed_RNA"/>
</dbReference>
<sequence length="172" mass="20150">MTSIEWPWQYNFPPFFTIQPNEETRKRQLEAWKNLVVEYHRSTKQYVMDVREAEKSPLFNNTSINRKLSSEGIIAVLETLQRSRNAEPINKEKTRWYVYWNTLAEWGSLVYGWAQDSGLTNSVCTFYEIINTPDQEFTGMEMGVLVKALKTLEGENKAELIMFDGNNGVKFF</sequence>
<keyword evidence="6" id="KW-0653">Protein transport</keyword>
<dbReference type="Pfam" id="PF05871">
    <property type="entry name" value="ESCRT-II"/>
    <property type="match status" value="1"/>
</dbReference>
<name>A0A1B6FPV6_9HEMI</name>